<name>A0A484ZLI4_9GAMM</name>
<gene>
    <name evidence="1" type="ORF">NCTC12282_03945</name>
</gene>
<accession>A0A484ZLI4</accession>
<evidence type="ECO:0000313" key="1">
    <source>
        <dbReference type="EMBL" id="VFS49467.1"/>
    </source>
</evidence>
<reference evidence="1 2" key="1">
    <citation type="submission" date="2019-03" db="EMBL/GenBank/DDBJ databases">
        <authorList>
            <consortium name="Pathogen Informatics"/>
        </authorList>
    </citation>
    <scope>NUCLEOTIDE SEQUENCE [LARGE SCALE GENOMIC DNA]</scope>
    <source>
        <strain evidence="1 2">NCTC12282</strain>
    </source>
</reference>
<protein>
    <submittedName>
        <fullName evidence="1">Uncharacterized protein</fullName>
    </submittedName>
</protein>
<organism evidence="1 2">
    <name type="scientific">Budvicia aquatica</name>
    <dbReference type="NCBI Taxonomy" id="82979"/>
    <lineage>
        <taxon>Bacteria</taxon>
        <taxon>Pseudomonadati</taxon>
        <taxon>Pseudomonadota</taxon>
        <taxon>Gammaproteobacteria</taxon>
        <taxon>Enterobacterales</taxon>
        <taxon>Budviciaceae</taxon>
        <taxon>Budvicia</taxon>
    </lineage>
</organism>
<evidence type="ECO:0000313" key="2">
    <source>
        <dbReference type="Proteomes" id="UP000373449"/>
    </source>
</evidence>
<proteinExistence type="predicted"/>
<dbReference type="EMBL" id="CAADJA010000002">
    <property type="protein sequence ID" value="VFS49467.1"/>
    <property type="molecule type" value="Genomic_DNA"/>
</dbReference>
<dbReference type="Proteomes" id="UP000373449">
    <property type="component" value="Unassembled WGS sequence"/>
</dbReference>
<sequence>MTLMIQLAIIIQYGWELGRVDVDRRCFDA</sequence>
<dbReference type="AlphaFoldDB" id="A0A484ZLI4"/>